<dbReference type="Pfam" id="PF09837">
    <property type="entry name" value="DUF2064"/>
    <property type="match status" value="1"/>
</dbReference>
<gene>
    <name evidence="1" type="ORF">CVV68_21350</name>
</gene>
<dbReference type="AlphaFoldDB" id="A0A2V5L4K4"/>
<evidence type="ECO:0000313" key="1">
    <source>
        <dbReference type="EMBL" id="PYI64633.1"/>
    </source>
</evidence>
<dbReference type="RefSeq" id="WP_110503013.1">
    <property type="nucleotide sequence ID" value="NZ_QJVD01000044.1"/>
</dbReference>
<protein>
    <submittedName>
        <fullName evidence="1">Glycosyltransferase</fullName>
    </submittedName>
</protein>
<organism evidence="1 2">
    <name type="scientific">Arthrobacter livingstonensis</name>
    <dbReference type="NCBI Taxonomy" id="670078"/>
    <lineage>
        <taxon>Bacteria</taxon>
        <taxon>Bacillati</taxon>
        <taxon>Actinomycetota</taxon>
        <taxon>Actinomycetes</taxon>
        <taxon>Micrococcales</taxon>
        <taxon>Micrococcaceae</taxon>
        <taxon>Arthrobacter</taxon>
    </lineage>
</organism>
<name>A0A2V5L4K4_9MICC</name>
<dbReference type="Gene3D" id="3.90.550.10">
    <property type="entry name" value="Spore Coat Polysaccharide Biosynthesis Protein SpsA, Chain A"/>
    <property type="match status" value="1"/>
</dbReference>
<dbReference type="InterPro" id="IPR018641">
    <property type="entry name" value="Trfase_1_rSAM/seldom-assoc"/>
</dbReference>
<proteinExistence type="predicted"/>
<sequence>MNLTIAVIAKECVPGRVKTRLSPPLTEVQGARLAQASLSQTLRTVRSIPATRRLLVFDGVPRTVDANGYDVVAQVSGGLDERLAAICAASGGPLLILGMDTPQLAASHLGPLLADWGQPRPTRDAWLGPAADGGYWALALQRPDGELIRGVPMSTGSTGRIQSARLAAAGLRVGLLPMLVDVDTWDDARLVASGLAGTAFGRTVEVMERALAGVPA</sequence>
<dbReference type="PANTHER" id="PTHR36529">
    <property type="entry name" value="SLL1095 PROTEIN"/>
    <property type="match status" value="1"/>
</dbReference>
<keyword evidence="2" id="KW-1185">Reference proteome</keyword>
<comment type="caution">
    <text evidence="1">The sequence shown here is derived from an EMBL/GenBank/DDBJ whole genome shotgun (WGS) entry which is preliminary data.</text>
</comment>
<dbReference type="InterPro" id="IPR029044">
    <property type="entry name" value="Nucleotide-diphossugar_trans"/>
</dbReference>
<dbReference type="Proteomes" id="UP000247832">
    <property type="component" value="Unassembled WGS sequence"/>
</dbReference>
<keyword evidence="1" id="KW-0808">Transferase</keyword>
<evidence type="ECO:0000313" key="2">
    <source>
        <dbReference type="Proteomes" id="UP000247832"/>
    </source>
</evidence>
<dbReference type="GO" id="GO:0016740">
    <property type="term" value="F:transferase activity"/>
    <property type="evidence" value="ECO:0007669"/>
    <property type="project" value="UniProtKB-KW"/>
</dbReference>
<dbReference type="SUPFAM" id="SSF53448">
    <property type="entry name" value="Nucleotide-diphospho-sugar transferases"/>
    <property type="match status" value="1"/>
</dbReference>
<reference evidence="1 2" key="1">
    <citation type="submission" date="2018-05" db="EMBL/GenBank/DDBJ databases">
        <title>Genetic diversity of glacier-inhabiting Cryobacterium bacteria in China and description of Cryobacterium mengkeensis sp. nov. and Arthrobacter glacialis sp. nov.</title>
        <authorList>
            <person name="Liu Q."/>
            <person name="Xin Y.-H."/>
        </authorList>
    </citation>
    <scope>NUCLEOTIDE SEQUENCE [LARGE SCALE GENOMIC DNA]</scope>
    <source>
        <strain evidence="1 2">LI2</strain>
    </source>
</reference>
<dbReference type="EMBL" id="QJVD01000044">
    <property type="protein sequence ID" value="PYI64633.1"/>
    <property type="molecule type" value="Genomic_DNA"/>
</dbReference>
<dbReference type="OrthoDB" id="9798250at2"/>
<accession>A0A2V5L4K4</accession>
<dbReference type="PANTHER" id="PTHR36529:SF1">
    <property type="entry name" value="GLYCOSYLTRANSFERASE"/>
    <property type="match status" value="1"/>
</dbReference>